<name>A0ABY7AU73_9ALTE</name>
<sequence length="280" mass="33004">MKKWSLFCFLLLMTLSIKFHAQEIVVNRSDDLNNQYQFKLLSTVLSRAQDKKYQIKQYDHVLNQTQMVQKLKSQELDVMWAGTKKLYEQELRAIYIPLFKGLLGYRLMIVREEDKDRYRDINNIEDLRSINMGQGRLWADAKILQSAGMNLVTTLKYENLFYMLEGGRFDAFPRGVFEPFSEIKKYKHLPLTVEPHLVIAYPLAAYYFVRKDNNELARVIEDGLLKLIESGEFDQILENDEMVGTALSKANLADRTIIRIDNPYLSDKTPFNDERLWYKF</sequence>
<evidence type="ECO:0000313" key="2">
    <source>
        <dbReference type="EMBL" id="WAJ71914.1"/>
    </source>
</evidence>
<dbReference type="EMBL" id="CP109966">
    <property type="protein sequence ID" value="WAJ71914.1"/>
    <property type="molecule type" value="Genomic_DNA"/>
</dbReference>
<proteinExistence type="predicted"/>
<evidence type="ECO:0000256" key="1">
    <source>
        <dbReference type="SAM" id="SignalP"/>
    </source>
</evidence>
<dbReference type="SUPFAM" id="SSF53850">
    <property type="entry name" value="Periplasmic binding protein-like II"/>
    <property type="match status" value="1"/>
</dbReference>
<feature type="chain" id="PRO_5045818888" evidence="1">
    <location>
        <begin position="22"/>
        <end position="280"/>
    </location>
</feature>
<accession>A0ABY7AU73</accession>
<dbReference type="RefSeq" id="WP_268076634.1">
    <property type="nucleotide sequence ID" value="NZ_CP109966.1"/>
</dbReference>
<keyword evidence="3" id="KW-1185">Reference proteome</keyword>
<feature type="signal peptide" evidence="1">
    <location>
        <begin position="1"/>
        <end position="21"/>
    </location>
</feature>
<dbReference type="Gene3D" id="3.40.190.10">
    <property type="entry name" value="Periplasmic binding protein-like II"/>
    <property type="match status" value="2"/>
</dbReference>
<keyword evidence="2" id="KW-0614">Plasmid</keyword>
<organism evidence="2 3">
    <name type="scientific">Catenovulum adriaticum</name>
    <dbReference type="NCBI Taxonomy" id="2984846"/>
    <lineage>
        <taxon>Bacteria</taxon>
        <taxon>Pseudomonadati</taxon>
        <taxon>Pseudomonadota</taxon>
        <taxon>Gammaproteobacteria</taxon>
        <taxon>Alteromonadales</taxon>
        <taxon>Alteromonadaceae</taxon>
        <taxon>Catenovulum</taxon>
    </lineage>
</organism>
<gene>
    <name evidence="2" type="ORF">OLW01_14395</name>
</gene>
<protein>
    <submittedName>
        <fullName evidence="2">Transporter substrate-binding domain-containing protein</fullName>
    </submittedName>
</protein>
<geneLocation type="plasmid" evidence="2 3">
    <name>pCadTS8_1</name>
</geneLocation>
<dbReference type="Proteomes" id="UP001163726">
    <property type="component" value="Plasmid pCadTS8_1"/>
</dbReference>
<evidence type="ECO:0000313" key="3">
    <source>
        <dbReference type="Proteomes" id="UP001163726"/>
    </source>
</evidence>
<reference evidence="2" key="1">
    <citation type="submission" date="2022-10" db="EMBL/GenBank/DDBJ databases">
        <title>Catenovulum adriacola sp. nov. isolated in the Harbour of Susak.</title>
        <authorList>
            <person name="Schoch T."/>
            <person name="Reich S.J."/>
            <person name="Stoeferle S."/>
            <person name="Flaiz M."/>
            <person name="Kazda M."/>
            <person name="Riedel C.U."/>
            <person name="Duerre P."/>
        </authorList>
    </citation>
    <scope>NUCLEOTIDE SEQUENCE</scope>
    <source>
        <strain evidence="2">TS8</strain>
        <plasmid evidence="2">pCadTS8_1</plasmid>
    </source>
</reference>
<keyword evidence="1" id="KW-0732">Signal</keyword>